<feature type="transmembrane region" description="Helical" evidence="7">
    <location>
        <begin position="38"/>
        <end position="56"/>
    </location>
</feature>
<feature type="transmembrane region" description="Helical" evidence="7">
    <location>
        <begin position="245"/>
        <end position="267"/>
    </location>
</feature>
<keyword evidence="10" id="KW-1185">Reference proteome</keyword>
<evidence type="ECO:0000256" key="7">
    <source>
        <dbReference type="SAM" id="Phobius"/>
    </source>
</evidence>
<evidence type="ECO:0000256" key="3">
    <source>
        <dbReference type="ARBA" id="ARBA00022475"/>
    </source>
</evidence>
<dbReference type="GO" id="GO:0009246">
    <property type="term" value="P:enterobacterial common antigen biosynthetic process"/>
    <property type="evidence" value="ECO:0007669"/>
    <property type="project" value="TreeGrafter"/>
</dbReference>
<comment type="similarity">
    <text evidence="2">Belongs to the acyltransferase 3 family.</text>
</comment>
<evidence type="ECO:0000313" key="9">
    <source>
        <dbReference type="EMBL" id="RCX19001.1"/>
    </source>
</evidence>
<dbReference type="Proteomes" id="UP000253090">
    <property type="component" value="Unassembled WGS sequence"/>
</dbReference>
<evidence type="ECO:0000259" key="8">
    <source>
        <dbReference type="Pfam" id="PF01757"/>
    </source>
</evidence>
<feature type="domain" description="Acyltransferase 3" evidence="8">
    <location>
        <begin position="6"/>
        <end position="267"/>
    </location>
</feature>
<feature type="transmembrane region" description="Helical" evidence="7">
    <location>
        <begin position="217"/>
        <end position="239"/>
    </location>
</feature>
<evidence type="ECO:0000256" key="6">
    <source>
        <dbReference type="ARBA" id="ARBA00023136"/>
    </source>
</evidence>
<gene>
    <name evidence="9" type="ORF">DFP94_10517</name>
</gene>
<dbReference type="EMBL" id="QPJW01000005">
    <property type="protein sequence ID" value="RCX19001.1"/>
    <property type="molecule type" value="Genomic_DNA"/>
</dbReference>
<dbReference type="GO" id="GO:0016413">
    <property type="term" value="F:O-acetyltransferase activity"/>
    <property type="evidence" value="ECO:0007669"/>
    <property type="project" value="TreeGrafter"/>
</dbReference>
<dbReference type="GO" id="GO:0005886">
    <property type="term" value="C:plasma membrane"/>
    <property type="evidence" value="ECO:0007669"/>
    <property type="project" value="UniProtKB-SubCell"/>
</dbReference>
<feature type="transmembrane region" description="Helical" evidence="7">
    <location>
        <begin position="139"/>
        <end position="156"/>
    </location>
</feature>
<keyword evidence="6 7" id="KW-0472">Membrane</keyword>
<organism evidence="9 10">
    <name type="scientific">Fontibacillus phaseoli</name>
    <dbReference type="NCBI Taxonomy" id="1416533"/>
    <lineage>
        <taxon>Bacteria</taxon>
        <taxon>Bacillati</taxon>
        <taxon>Bacillota</taxon>
        <taxon>Bacilli</taxon>
        <taxon>Bacillales</taxon>
        <taxon>Paenibacillaceae</taxon>
        <taxon>Fontibacillus</taxon>
    </lineage>
</organism>
<dbReference type="PANTHER" id="PTHR40074">
    <property type="entry name" value="O-ACETYLTRANSFERASE WECH"/>
    <property type="match status" value="1"/>
</dbReference>
<keyword evidence="9" id="KW-0808">Transferase</keyword>
<feature type="transmembrane region" description="Helical" evidence="7">
    <location>
        <begin position="68"/>
        <end position="87"/>
    </location>
</feature>
<comment type="subcellular location">
    <subcellularLocation>
        <location evidence="1">Cell membrane</location>
        <topology evidence="1">Multi-pass membrane protein</topology>
    </subcellularLocation>
</comment>
<evidence type="ECO:0000256" key="5">
    <source>
        <dbReference type="ARBA" id="ARBA00022989"/>
    </source>
</evidence>
<dbReference type="AlphaFoldDB" id="A0A369BC60"/>
<evidence type="ECO:0000313" key="10">
    <source>
        <dbReference type="Proteomes" id="UP000253090"/>
    </source>
</evidence>
<evidence type="ECO:0000256" key="1">
    <source>
        <dbReference type="ARBA" id="ARBA00004651"/>
    </source>
</evidence>
<reference evidence="9 10" key="1">
    <citation type="submission" date="2018-07" db="EMBL/GenBank/DDBJ databases">
        <title>Genomic Encyclopedia of Type Strains, Phase III (KMG-III): the genomes of soil and plant-associated and newly described type strains.</title>
        <authorList>
            <person name="Whitman W."/>
        </authorList>
    </citation>
    <scope>NUCLEOTIDE SEQUENCE [LARGE SCALE GENOMIC DNA]</scope>
    <source>
        <strain evidence="9 10">CECT 8333</strain>
    </source>
</reference>
<keyword evidence="3" id="KW-1003">Cell membrane</keyword>
<dbReference type="PANTHER" id="PTHR40074:SF2">
    <property type="entry name" value="O-ACETYLTRANSFERASE WECH"/>
    <property type="match status" value="1"/>
</dbReference>
<keyword evidence="5 7" id="KW-1133">Transmembrane helix</keyword>
<evidence type="ECO:0000256" key="2">
    <source>
        <dbReference type="ARBA" id="ARBA00007400"/>
    </source>
</evidence>
<comment type="caution">
    <text evidence="9">The sequence shown here is derived from an EMBL/GenBank/DDBJ whole genome shotgun (WGS) entry which is preliminary data.</text>
</comment>
<dbReference type="Pfam" id="PF01757">
    <property type="entry name" value="Acyl_transf_3"/>
    <property type="match status" value="1"/>
</dbReference>
<name>A0A369BC60_9BACL</name>
<evidence type="ECO:0000256" key="4">
    <source>
        <dbReference type="ARBA" id="ARBA00022692"/>
    </source>
</evidence>
<keyword evidence="9" id="KW-0012">Acyltransferase</keyword>
<proteinExistence type="inferred from homology"/>
<sequence length="282" mass="32164">MDSFYYAWVGFLSGVAATSTWEQLLDIVKLSFTGQASYHLWFMVMIIPFYFLFPLFRLTISKNRKWQVNFTVVTAAFAVNMIFVYTLSKGKIYNDDPQLGFIFNYLDRNFLFWIFYFILGGLVGLYYDHWKTFVRKTWVFSLGLLAICMYIIYAKVSRINAGVTDNPYLFSADVTAPLKPFMMVTILLLICLLFSLAEKIATRHNWPANLLSTFGKYSFGAYLIHAFALRLTNFLAISYLGVIGVFAQTVISFALCSLLSLILCIGISKNRSSAGELLVGRV</sequence>
<keyword evidence="4 7" id="KW-0812">Transmembrane</keyword>
<dbReference type="InterPro" id="IPR002656">
    <property type="entry name" value="Acyl_transf_3_dom"/>
</dbReference>
<protein>
    <submittedName>
        <fullName evidence="9">Acyltransferase-like protein</fullName>
    </submittedName>
</protein>
<accession>A0A369BC60</accession>
<feature type="transmembrane region" description="Helical" evidence="7">
    <location>
        <begin position="176"/>
        <end position="196"/>
    </location>
</feature>
<feature type="transmembrane region" description="Helical" evidence="7">
    <location>
        <begin position="110"/>
        <end position="127"/>
    </location>
</feature>